<evidence type="ECO:0000313" key="14">
    <source>
        <dbReference type="Proteomes" id="UP000060630"/>
    </source>
</evidence>
<gene>
    <name evidence="13" type="ORF">WK57_18360</name>
    <name evidence="12" type="ORF">WL29_32505</name>
</gene>
<dbReference type="EMBL" id="LPHD01000137">
    <property type="protein sequence ID" value="KWA78767.1"/>
    <property type="molecule type" value="Genomic_DNA"/>
</dbReference>
<accession>A0A106ILA6</accession>
<dbReference type="PANTHER" id="PTHR30614">
    <property type="entry name" value="MEMBRANE COMPONENT OF AMINO ACID ABC TRANSPORTER"/>
    <property type="match status" value="1"/>
</dbReference>
<dbReference type="RefSeq" id="WP_060183317.1">
    <property type="nucleotide sequence ID" value="NZ_LNJU01000003.1"/>
</dbReference>
<reference evidence="13 15" key="2">
    <citation type="submission" date="2015-11" db="EMBL/GenBank/DDBJ databases">
        <authorList>
            <person name="Sahl J."/>
            <person name="Wagner D."/>
            <person name="Keim P."/>
        </authorList>
    </citation>
    <scope>NUCLEOTIDE SEQUENCE [LARGE SCALE GENOMIC DNA]</scope>
    <source>
        <strain evidence="13 15">MSMB1157</strain>
    </source>
</reference>
<keyword evidence="6 10" id="KW-0812">Transmembrane</keyword>
<sequence length="216" mass="24214">MEFQVFWNISRQLFQGIEQTILVTFFCFLTGMLTGLVATCLQRLALPVLNPLIRGFSFVFRGVPIYVLVFLVYFGLPTANVKVPPLVAMNLSLGLVTGAYLIEVFRTALQTIDVNEIVAAEAMGMSKLDIFFWIEIPQMLRLSIPGIANEFTSTLKSSPFAYIIGIPEITRQAVALTATTDFNLYIYASVAALYFLIYMCCTFLSRQITRKFGIIV</sequence>
<protein>
    <submittedName>
        <fullName evidence="12">Amino acid ABC transporter ATP-binding protein</fullName>
    </submittedName>
</protein>
<keyword evidence="12" id="KW-0067">ATP-binding</keyword>
<dbReference type="Proteomes" id="UP000070119">
    <property type="component" value="Unassembled WGS sequence"/>
</dbReference>
<dbReference type="GO" id="GO:0022857">
    <property type="term" value="F:transmembrane transporter activity"/>
    <property type="evidence" value="ECO:0007669"/>
    <property type="project" value="InterPro"/>
</dbReference>
<keyword evidence="12" id="KW-0547">Nucleotide-binding</keyword>
<reference evidence="12 14" key="1">
    <citation type="submission" date="2015-11" db="EMBL/GenBank/DDBJ databases">
        <title>Expanding the genomic diversity of Burkholderia species for the development of highly accurate diagnostics.</title>
        <authorList>
            <person name="Sahl J."/>
            <person name="Keim P."/>
            <person name="Wagner D."/>
        </authorList>
    </citation>
    <scope>NUCLEOTIDE SEQUENCE [LARGE SCALE GENOMIC DNA]</scope>
    <source>
        <strain evidence="12 14">MSMB2087WGS</strain>
    </source>
</reference>
<comment type="caution">
    <text evidence="12">The sequence shown here is derived from an EMBL/GenBank/DDBJ whole genome shotgun (WGS) entry which is preliminary data.</text>
</comment>
<dbReference type="InterPro" id="IPR043429">
    <property type="entry name" value="ArtM/GltK/GlnP/TcyL/YhdX-like"/>
</dbReference>
<keyword evidence="9 10" id="KW-0472">Membrane</keyword>
<evidence type="ECO:0000256" key="1">
    <source>
        <dbReference type="ARBA" id="ARBA00003159"/>
    </source>
</evidence>
<dbReference type="InterPro" id="IPR035906">
    <property type="entry name" value="MetI-like_sf"/>
</dbReference>
<evidence type="ECO:0000313" key="13">
    <source>
        <dbReference type="EMBL" id="KWZ58442.1"/>
    </source>
</evidence>
<organism evidence="12 14">
    <name type="scientific">Burkholderia ubonensis</name>
    <dbReference type="NCBI Taxonomy" id="101571"/>
    <lineage>
        <taxon>Bacteria</taxon>
        <taxon>Pseudomonadati</taxon>
        <taxon>Pseudomonadota</taxon>
        <taxon>Betaproteobacteria</taxon>
        <taxon>Burkholderiales</taxon>
        <taxon>Burkholderiaceae</taxon>
        <taxon>Burkholderia</taxon>
        <taxon>Burkholderia cepacia complex</taxon>
    </lineage>
</organism>
<dbReference type="GO" id="GO:0006865">
    <property type="term" value="P:amino acid transport"/>
    <property type="evidence" value="ECO:0007669"/>
    <property type="project" value="UniProtKB-KW"/>
</dbReference>
<keyword evidence="4 10" id="KW-0813">Transport</keyword>
<evidence type="ECO:0000256" key="7">
    <source>
        <dbReference type="ARBA" id="ARBA00022970"/>
    </source>
</evidence>
<evidence type="ECO:0000256" key="3">
    <source>
        <dbReference type="ARBA" id="ARBA00010072"/>
    </source>
</evidence>
<evidence type="ECO:0000256" key="10">
    <source>
        <dbReference type="RuleBase" id="RU363032"/>
    </source>
</evidence>
<name>A0A106ILA6_9BURK</name>
<comment type="similarity">
    <text evidence="3">Belongs to the binding-protein-dependent transport system permease family. HisMQ subfamily.</text>
</comment>
<keyword evidence="8 10" id="KW-1133">Transmembrane helix</keyword>
<dbReference type="NCBIfam" id="TIGR01726">
    <property type="entry name" value="HEQRo_perm_3TM"/>
    <property type="match status" value="1"/>
</dbReference>
<feature type="transmembrane region" description="Helical" evidence="10">
    <location>
        <begin position="184"/>
        <end position="204"/>
    </location>
</feature>
<feature type="transmembrane region" description="Helical" evidence="10">
    <location>
        <begin position="83"/>
        <end position="102"/>
    </location>
</feature>
<dbReference type="SUPFAM" id="SSF161098">
    <property type="entry name" value="MetI-like"/>
    <property type="match status" value="1"/>
</dbReference>
<dbReference type="CDD" id="cd06261">
    <property type="entry name" value="TM_PBP2"/>
    <property type="match status" value="1"/>
</dbReference>
<comment type="subcellular location">
    <subcellularLocation>
        <location evidence="2">Cell inner membrane</location>
        <topology evidence="2">Multi-pass membrane protein</topology>
    </subcellularLocation>
    <subcellularLocation>
        <location evidence="10">Cell membrane</location>
        <topology evidence="10">Multi-pass membrane protein</topology>
    </subcellularLocation>
</comment>
<dbReference type="PROSITE" id="PS50928">
    <property type="entry name" value="ABC_TM1"/>
    <property type="match status" value="1"/>
</dbReference>
<dbReference type="PANTHER" id="PTHR30614:SF20">
    <property type="entry name" value="GLUTAMINE TRANSPORT SYSTEM PERMEASE PROTEIN GLNP"/>
    <property type="match status" value="1"/>
</dbReference>
<evidence type="ECO:0000313" key="15">
    <source>
        <dbReference type="Proteomes" id="UP000070119"/>
    </source>
</evidence>
<keyword evidence="7" id="KW-0029">Amino-acid transport</keyword>
<dbReference type="GO" id="GO:0043190">
    <property type="term" value="C:ATP-binding cassette (ABC) transporter complex"/>
    <property type="evidence" value="ECO:0007669"/>
    <property type="project" value="InterPro"/>
</dbReference>
<dbReference type="Proteomes" id="UP000060630">
    <property type="component" value="Unassembled WGS sequence"/>
</dbReference>
<dbReference type="AlphaFoldDB" id="A0A106ILA6"/>
<dbReference type="EMBL" id="LNJU01000003">
    <property type="protein sequence ID" value="KWZ58442.1"/>
    <property type="molecule type" value="Genomic_DNA"/>
</dbReference>
<evidence type="ECO:0000256" key="8">
    <source>
        <dbReference type="ARBA" id="ARBA00022989"/>
    </source>
</evidence>
<evidence type="ECO:0000256" key="2">
    <source>
        <dbReference type="ARBA" id="ARBA00004429"/>
    </source>
</evidence>
<evidence type="ECO:0000256" key="9">
    <source>
        <dbReference type="ARBA" id="ARBA00023136"/>
    </source>
</evidence>
<dbReference type="InterPro" id="IPR000515">
    <property type="entry name" value="MetI-like"/>
</dbReference>
<evidence type="ECO:0000313" key="12">
    <source>
        <dbReference type="EMBL" id="KWA78767.1"/>
    </source>
</evidence>
<proteinExistence type="inferred from homology"/>
<dbReference type="Pfam" id="PF00528">
    <property type="entry name" value="BPD_transp_1"/>
    <property type="match status" value="1"/>
</dbReference>
<evidence type="ECO:0000256" key="4">
    <source>
        <dbReference type="ARBA" id="ARBA00022448"/>
    </source>
</evidence>
<evidence type="ECO:0000259" key="11">
    <source>
        <dbReference type="PROSITE" id="PS50928"/>
    </source>
</evidence>
<evidence type="ECO:0000256" key="5">
    <source>
        <dbReference type="ARBA" id="ARBA00022475"/>
    </source>
</evidence>
<evidence type="ECO:0000256" key="6">
    <source>
        <dbReference type="ARBA" id="ARBA00022692"/>
    </source>
</evidence>
<dbReference type="GO" id="GO:0005524">
    <property type="term" value="F:ATP binding"/>
    <property type="evidence" value="ECO:0007669"/>
    <property type="project" value="UniProtKB-KW"/>
</dbReference>
<keyword evidence="5" id="KW-1003">Cell membrane</keyword>
<dbReference type="InterPro" id="IPR010065">
    <property type="entry name" value="AA_ABC_transptr_permease_3TM"/>
</dbReference>
<feature type="domain" description="ABC transmembrane type-1" evidence="11">
    <location>
        <begin position="17"/>
        <end position="205"/>
    </location>
</feature>
<feature type="transmembrane region" description="Helical" evidence="10">
    <location>
        <begin position="21"/>
        <end position="46"/>
    </location>
</feature>
<feature type="transmembrane region" description="Helical" evidence="10">
    <location>
        <begin position="58"/>
        <end position="76"/>
    </location>
</feature>
<dbReference type="Gene3D" id="1.10.3720.10">
    <property type="entry name" value="MetI-like"/>
    <property type="match status" value="1"/>
</dbReference>
<comment type="function">
    <text evidence="1">Part of the binding-protein-dependent transport system for glutamine; probably responsible for the translocation of the substrate across the membrane.</text>
</comment>